<dbReference type="InterPro" id="IPR036188">
    <property type="entry name" value="FAD/NAD-bd_sf"/>
</dbReference>
<name>A0A1Q8S5R0_9PEZI</name>
<evidence type="ECO:0000256" key="1">
    <source>
        <dbReference type="ARBA" id="ARBA00010790"/>
    </source>
</evidence>
<feature type="binding site" evidence="2">
    <location>
        <begin position="541"/>
        <end position="542"/>
    </location>
    <ligand>
        <name>FAD</name>
        <dbReference type="ChEBI" id="CHEBI:57692"/>
    </ligand>
</feature>
<dbReference type="PANTHER" id="PTHR11552">
    <property type="entry name" value="GLUCOSE-METHANOL-CHOLINE GMC OXIDOREDUCTASE"/>
    <property type="match status" value="1"/>
</dbReference>
<dbReference type="PIRSF" id="PIRSF000137">
    <property type="entry name" value="Alcohol_oxidase"/>
    <property type="match status" value="1"/>
</dbReference>
<dbReference type="PANTHER" id="PTHR11552:SF78">
    <property type="entry name" value="GLUCOSE-METHANOL-CHOLINE OXIDOREDUCTASE N-TERMINAL DOMAIN-CONTAINING PROTEIN"/>
    <property type="match status" value="1"/>
</dbReference>
<dbReference type="InterPro" id="IPR007867">
    <property type="entry name" value="GMC_OxRtase_C"/>
</dbReference>
<dbReference type="SUPFAM" id="SSF54373">
    <property type="entry name" value="FAD-linked reductases, C-terminal domain"/>
    <property type="match status" value="1"/>
</dbReference>
<feature type="binding site" evidence="2">
    <location>
        <position position="235"/>
    </location>
    <ligand>
        <name>FAD</name>
        <dbReference type="ChEBI" id="CHEBI:57692"/>
    </ligand>
</feature>
<evidence type="ECO:0000259" key="3">
    <source>
        <dbReference type="PROSITE" id="PS00624"/>
    </source>
</evidence>
<proteinExistence type="inferred from homology"/>
<reference evidence="4 5" key="1">
    <citation type="submission" date="2016-11" db="EMBL/GenBank/DDBJ databases">
        <title>Draft Genome Assembly of Colletotrichum chlorophyti a pathogen of herbaceous plants.</title>
        <authorList>
            <person name="Gan P."/>
            <person name="Narusaka M."/>
            <person name="Tsushima A."/>
            <person name="Narusaka Y."/>
            <person name="Takano Y."/>
            <person name="Shirasu K."/>
        </authorList>
    </citation>
    <scope>NUCLEOTIDE SEQUENCE [LARGE SCALE GENOMIC DNA]</scope>
    <source>
        <strain evidence="4 5">NTL11</strain>
    </source>
</reference>
<dbReference type="InterPro" id="IPR012132">
    <property type="entry name" value="GMC_OxRdtase"/>
</dbReference>
<keyword evidence="2" id="KW-0274">FAD</keyword>
<keyword evidence="2" id="KW-0285">Flavoprotein</keyword>
<keyword evidence="5" id="KW-1185">Reference proteome</keyword>
<comment type="cofactor">
    <cofactor evidence="2">
        <name>FAD</name>
        <dbReference type="ChEBI" id="CHEBI:57692"/>
    </cofactor>
</comment>
<dbReference type="GO" id="GO:0016614">
    <property type="term" value="F:oxidoreductase activity, acting on CH-OH group of donors"/>
    <property type="evidence" value="ECO:0007669"/>
    <property type="project" value="InterPro"/>
</dbReference>
<dbReference type="GO" id="GO:0050660">
    <property type="term" value="F:flavin adenine dinucleotide binding"/>
    <property type="evidence" value="ECO:0007669"/>
    <property type="project" value="InterPro"/>
</dbReference>
<dbReference type="Gene3D" id="3.30.560.10">
    <property type="entry name" value="Glucose Oxidase, domain 3"/>
    <property type="match status" value="1"/>
</dbReference>
<dbReference type="OrthoDB" id="269227at2759"/>
<dbReference type="PROSITE" id="PS51257">
    <property type="entry name" value="PROKAR_LIPOPROTEIN"/>
    <property type="match status" value="1"/>
</dbReference>
<evidence type="ECO:0000256" key="2">
    <source>
        <dbReference type="PIRSR" id="PIRSR000137-2"/>
    </source>
</evidence>
<comment type="caution">
    <text evidence="4">The sequence shown here is derived from an EMBL/GenBank/DDBJ whole genome shotgun (WGS) entry which is preliminary data.</text>
</comment>
<organism evidence="4 5">
    <name type="scientific">Colletotrichum chlorophyti</name>
    <dbReference type="NCBI Taxonomy" id="708187"/>
    <lineage>
        <taxon>Eukaryota</taxon>
        <taxon>Fungi</taxon>
        <taxon>Dikarya</taxon>
        <taxon>Ascomycota</taxon>
        <taxon>Pezizomycotina</taxon>
        <taxon>Sordariomycetes</taxon>
        <taxon>Hypocreomycetidae</taxon>
        <taxon>Glomerellales</taxon>
        <taxon>Glomerellaceae</taxon>
        <taxon>Colletotrichum</taxon>
    </lineage>
</organism>
<dbReference type="EMBL" id="MPGH01000014">
    <property type="protein sequence ID" value="OLN96794.1"/>
    <property type="molecule type" value="Genomic_DNA"/>
</dbReference>
<feature type="domain" description="Glucose-methanol-choline oxidoreductase N-terminal" evidence="3">
    <location>
        <begin position="282"/>
        <end position="296"/>
    </location>
</feature>
<dbReference type="InterPro" id="IPR000172">
    <property type="entry name" value="GMC_OxRdtase_N"/>
</dbReference>
<dbReference type="AlphaFoldDB" id="A0A1Q8S5R0"/>
<accession>A0A1Q8S5R0</accession>
<comment type="similarity">
    <text evidence="1">Belongs to the GMC oxidoreductase family.</text>
</comment>
<dbReference type="Proteomes" id="UP000186583">
    <property type="component" value="Unassembled WGS sequence"/>
</dbReference>
<dbReference type="STRING" id="708187.A0A1Q8S5R0"/>
<evidence type="ECO:0000313" key="4">
    <source>
        <dbReference type="EMBL" id="OLN96794.1"/>
    </source>
</evidence>
<dbReference type="PROSITE" id="PS00624">
    <property type="entry name" value="GMC_OXRED_2"/>
    <property type="match status" value="1"/>
</dbReference>
<sequence>MGLYTKLADDLNEVDVIIAGGGTAACVVAGRLAAKAPELSILVIEGGTNNRDVPNVVHPAFFLDHLAPDSKTAIFYQGRKSDQLAGRSPIVPAGGILGGGSSINFMLYTRAQRSDFDSWKTPGWSAADLRPYLNRFETYHGNGNPSDHGTTGPVHISSGGFRIPEAENDILAAAKQMGYPEIRDLQNLDSNNGYERWMRYVCPNGRRQDAAHTFLHPLLEDGEHPNLHVLVESKVIRVLFDEHKRAVGVEYTPNPDYQAVLNTTRQPVRSVRARKLVVLSCGACGTPGVLERSGLGDKKILEKVGVPVVSDLPGVGHDYQDHNLVLYPYKTALGPDETLDEIFSGRISHEDAINKKHKMLGWNGVDVVSKIRPTEEQVKKLGPEFERAWEKDFKNDPNRPVMLTGFLHGYLGDHAAIPKGQYTTVANYTAYPYSRGSIHITGPSITDPLDFDVGFFSDPHDLDLKKQVWAYKHSREVARRTALYRGEVAGGHPSFPAGSNAALVDSVAADAHKSITQNLEYSAEDDRAIEQFLRENINTTWHSLGTAKMAPRDDLGVVDSSLSVYGVERLKVVDLSIVPENVGANTNNTAFVVGEKAADILAKELGIDFAPRL</sequence>
<dbReference type="Gene3D" id="3.50.50.60">
    <property type="entry name" value="FAD/NAD(P)-binding domain"/>
    <property type="match status" value="1"/>
</dbReference>
<dbReference type="SUPFAM" id="SSF51905">
    <property type="entry name" value="FAD/NAD(P)-binding domain"/>
    <property type="match status" value="1"/>
</dbReference>
<protein>
    <submittedName>
        <fullName evidence="4">Alcohol oxidase</fullName>
    </submittedName>
</protein>
<gene>
    <name evidence="4" type="ORF">CCHL11_02320</name>
</gene>
<dbReference type="Pfam" id="PF05199">
    <property type="entry name" value="GMC_oxred_C"/>
    <property type="match status" value="1"/>
</dbReference>
<evidence type="ECO:0000313" key="5">
    <source>
        <dbReference type="Proteomes" id="UP000186583"/>
    </source>
</evidence>
<dbReference type="Pfam" id="PF00732">
    <property type="entry name" value="GMC_oxred_N"/>
    <property type="match status" value="1"/>
</dbReference>